<gene>
    <name evidence="2" type="ORF">FGG08_000660</name>
</gene>
<dbReference type="AlphaFoldDB" id="A0A9P8I3D1"/>
<evidence type="ECO:0000313" key="3">
    <source>
        <dbReference type="Proteomes" id="UP000698800"/>
    </source>
</evidence>
<dbReference type="OrthoDB" id="340550at2759"/>
<feature type="region of interest" description="Disordered" evidence="1">
    <location>
        <begin position="124"/>
        <end position="160"/>
    </location>
</feature>
<comment type="caution">
    <text evidence="2">The sequence shown here is derived from an EMBL/GenBank/DDBJ whole genome shotgun (WGS) entry which is preliminary data.</text>
</comment>
<reference evidence="2" key="1">
    <citation type="submission" date="2021-03" db="EMBL/GenBank/DDBJ databases">
        <title>Comparative genomics and phylogenomic investigation of the class Geoglossomycetes provide insights into ecological specialization and systematics.</title>
        <authorList>
            <person name="Melie T."/>
            <person name="Pirro S."/>
            <person name="Miller A.N."/>
            <person name="Quandt A."/>
        </authorList>
    </citation>
    <scope>NUCLEOTIDE SEQUENCE</scope>
    <source>
        <strain evidence="2">GBOQ0MN5Z8</strain>
    </source>
</reference>
<feature type="compositionally biased region" description="Acidic residues" evidence="1">
    <location>
        <begin position="59"/>
        <end position="71"/>
    </location>
</feature>
<keyword evidence="3" id="KW-1185">Reference proteome</keyword>
<feature type="compositionally biased region" description="Polar residues" evidence="1">
    <location>
        <begin position="85"/>
        <end position="94"/>
    </location>
</feature>
<accession>A0A9P8I3D1</accession>
<feature type="region of interest" description="Disordered" evidence="1">
    <location>
        <begin position="45"/>
        <end position="95"/>
    </location>
</feature>
<feature type="compositionally biased region" description="Polar residues" evidence="1">
    <location>
        <begin position="432"/>
        <end position="442"/>
    </location>
</feature>
<protein>
    <submittedName>
        <fullName evidence="2">Uncharacterized protein</fullName>
    </submittedName>
</protein>
<feature type="compositionally biased region" description="Low complexity" evidence="1">
    <location>
        <begin position="317"/>
        <end position="330"/>
    </location>
</feature>
<dbReference type="PANTHER" id="PTHR42106">
    <property type="entry name" value="CHROMOSOME 10, WHOLE GENOME SHOTGUN SEQUENCE"/>
    <property type="match status" value="1"/>
</dbReference>
<sequence>MFGRGMSIPRRGFPNAGLDSPSNNSNSFWSIMGTTERAGISSSVGSVNMLDSDSGASSSDDDELMDPDEDPIVMTPQAQRAPHLPTQTSATNPFGSVYASPGGDWMGNYSPAAASLMRFQRTRRLRHGRSRKSSSSGTASGSSAIPSPSPGSPPIKTIEGGSGYFAKELARKGVESRRESISLGTKELHLSSGGESDEGGMRATRDAPGSGSPAVTPGKDEKRGVIRRPVTRRGSLLPKTKSFARIRAVLMEEATPVDTEVRREAEVIRQVREGDIDPEPTYHISQPTTGDSSPSLLPTVPGIEDMPGREATGNDSSGGTSESGPPGSFSRQAMRHSGGKEFWNSFDNRMHTPPPPTFPRGGSAAVSDDMALDSPALSSPPLAPPFPIQTGTHEGQPPSLMTEIPRKLKRRRDDDLEPTSLKRRAVSPGVSVHNSPILSQSPAGKDGAWWGLPKGNREIPPGGAPHGERNGNGNNGGPGTKRFGFQGMSDTNDGLMKMSIE</sequence>
<evidence type="ECO:0000256" key="1">
    <source>
        <dbReference type="SAM" id="MobiDB-lite"/>
    </source>
</evidence>
<name>A0A9P8I3D1_9PEZI</name>
<dbReference type="Proteomes" id="UP000698800">
    <property type="component" value="Unassembled WGS sequence"/>
</dbReference>
<feature type="region of interest" description="Disordered" evidence="1">
    <location>
        <begin position="1"/>
        <end position="23"/>
    </location>
</feature>
<feature type="compositionally biased region" description="Polar residues" evidence="1">
    <location>
        <begin position="283"/>
        <end position="296"/>
    </location>
</feature>
<dbReference type="PANTHER" id="PTHR42106:SF1">
    <property type="match status" value="1"/>
</dbReference>
<evidence type="ECO:0000313" key="2">
    <source>
        <dbReference type="EMBL" id="KAH0545206.1"/>
    </source>
</evidence>
<dbReference type="EMBL" id="JAGHQL010000008">
    <property type="protein sequence ID" value="KAH0545206.1"/>
    <property type="molecule type" value="Genomic_DNA"/>
</dbReference>
<feature type="region of interest" description="Disordered" evidence="1">
    <location>
        <begin position="175"/>
        <end position="242"/>
    </location>
</feature>
<organism evidence="2 3">
    <name type="scientific">Glutinoglossum americanum</name>
    <dbReference type="NCBI Taxonomy" id="1670608"/>
    <lineage>
        <taxon>Eukaryota</taxon>
        <taxon>Fungi</taxon>
        <taxon>Dikarya</taxon>
        <taxon>Ascomycota</taxon>
        <taxon>Pezizomycotina</taxon>
        <taxon>Geoglossomycetes</taxon>
        <taxon>Geoglossales</taxon>
        <taxon>Geoglossaceae</taxon>
        <taxon>Glutinoglossum</taxon>
    </lineage>
</organism>
<proteinExistence type="predicted"/>
<feature type="region of interest" description="Disordered" evidence="1">
    <location>
        <begin position="269"/>
        <end position="501"/>
    </location>
</feature>
<feature type="compositionally biased region" description="Low complexity" evidence="1">
    <location>
        <begin position="133"/>
        <end position="146"/>
    </location>
</feature>